<name>A0ABX2MVT9_9BACL</name>
<organism evidence="1 2">
    <name type="scientific">Paenibacillus taichungensis</name>
    <dbReference type="NCBI Taxonomy" id="484184"/>
    <lineage>
        <taxon>Bacteria</taxon>
        <taxon>Bacillati</taxon>
        <taxon>Bacillota</taxon>
        <taxon>Bacilli</taxon>
        <taxon>Bacillales</taxon>
        <taxon>Paenibacillaceae</taxon>
        <taxon>Paenibacillus</taxon>
    </lineage>
</organism>
<protein>
    <submittedName>
        <fullName evidence="1">Uncharacterized protein</fullName>
    </submittedName>
</protein>
<evidence type="ECO:0000313" key="2">
    <source>
        <dbReference type="Proteomes" id="UP000577724"/>
    </source>
</evidence>
<sequence>MNNAIGRRLYYLKTTGEVIQDTGERTGWVVETTVEQDFATYLALQERVPDTVGMIQLGYGAYDADRAEGGIITRIDLDKLEPLFAYPDPVDPETPQEPRPALSKEVDALKQADLQNKEAIAALYEMQLGADLEV</sequence>
<dbReference type="EMBL" id="JABMCC010000121">
    <property type="protein sequence ID" value="NUU58212.1"/>
    <property type="molecule type" value="Genomic_DNA"/>
</dbReference>
<reference evidence="1 2" key="1">
    <citation type="submission" date="2020-05" db="EMBL/GenBank/DDBJ databases">
        <title>Genome Sequencing of Type Strains.</title>
        <authorList>
            <person name="Lemaire J.F."/>
            <person name="Inderbitzin P."/>
            <person name="Gregorio O.A."/>
            <person name="Collins S.B."/>
            <person name="Wespe N."/>
            <person name="Knight-Connoni V."/>
        </authorList>
    </citation>
    <scope>NUCLEOTIDE SEQUENCE [LARGE SCALE GENOMIC DNA]</scope>
    <source>
        <strain evidence="1 2">DSM 19942</strain>
    </source>
</reference>
<gene>
    <name evidence="1" type="ORF">HP548_29425</name>
</gene>
<proteinExistence type="predicted"/>
<accession>A0ABX2MVT9</accession>
<dbReference type="Proteomes" id="UP000577724">
    <property type="component" value="Unassembled WGS sequence"/>
</dbReference>
<evidence type="ECO:0000313" key="1">
    <source>
        <dbReference type="EMBL" id="NUU58212.1"/>
    </source>
</evidence>
<comment type="caution">
    <text evidence="1">The sequence shown here is derived from an EMBL/GenBank/DDBJ whole genome shotgun (WGS) entry which is preliminary data.</text>
</comment>
<dbReference type="RefSeq" id="WP_175383655.1">
    <property type="nucleotide sequence ID" value="NZ_CBCRYD010000008.1"/>
</dbReference>
<keyword evidence="2" id="KW-1185">Reference proteome</keyword>
<dbReference type="GeneID" id="97134892"/>